<proteinExistence type="predicted"/>
<protein>
    <submittedName>
        <fullName evidence="2">Uncharacterized protein</fullName>
    </submittedName>
</protein>
<evidence type="ECO:0000313" key="4">
    <source>
        <dbReference type="Proteomes" id="UP001432202"/>
    </source>
</evidence>
<dbReference type="AlphaFoldDB" id="A0AAX4KZT8"/>
<geneLocation type="plasmid" evidence="3 4">
    <name>pRT2</name>
</geneLocation>
<keyword evidence="1" id="KW-0812">Transmembrane</keyword>
<dbReference type="EMBL" id="CP146017">
    <property type="protein sequence ID" value="WWQ61880.1"/>
    <property type="molecule type" value="Genomic_DNA"/>
</dbReference>
<organism evidence="2 4">
    <name type="scientific">Sulfolobus tengchongensis</name>
    <dbReference type="NCBI Taxonomy" id="207809"/>
    <lineage>
        <taxon>Archaea</taxon>
        <taxon>Thermoproteota</taxon>
        <taxon>Thermoprotei</taxon>
        <taxon>Sulfolobales</taxon>
        <taxon>Sulfolobaceae</taxon>
        <taxon>Sulfolobus</taxon>
    </lineage>
</organism>
<keyword evidence="3" id="KW-0614">Plasmid</keyword>
<accession>A0AAX4KZT8</accession>
<gene>
    <name evidence="2" type="ORF">V6M85_13730</name>
    <name evidence="3" type="ORF">V6M85_14110</name>
</gene>
<feature type="transmembrane region" description="Helical" evidence="1">
    <location>
        <begin position="52"/>
        <end position="72"/>
    </location>
</feature>
<keyword evidence="4" id="KW-1185">Reference proteome</keyword>
<name>A0AAX4KZT8_9CREN</name>
<dbReference type="Proteomes" id="UP001432202">
    <property type="component" value="Plasmid pRT2"/>
</dbReference>
<keyword evidence="1" id="KW-1133">Transmembrane helix</keyword>
<feature type="transmembrane region" description="Helical" evidence="1">
    <location>
        <begin position="18"/>
        <end position="40"/>
    </location>
</feature>
<feature type="transmembrane region" description="Helical" evidence="1">
    <location>
        <begin position="78"/>
        <end position="97"/>
    </location>
</feature>
<keyword evidence="1" id="KW-0472">Membrane</keyword>
<dbReference type="RefSeq" id="WP_338601288.1">
    <property type="nucleotide sequence ID" value="NZ_CP146016.1"/>
</dbReference>
<sequence>MSTPNIPNLSSSNLASTVIHYLVVFYDYLVNGIAHFLQVTIFTQDPTIATEYASLIAWLIPLTAIYLILSFMTALKKIIGYFLLAGWGFLLIMLILAKVG</sequence>
<evidence type="ECO:0000313" key="3">
    <source>
        <dbReference type="EMBL" id="WWQ61880.1"/>
    </source>
</evidence>
<evidence type="ECO:0000256" key="1">
    <source>
        <dbReference type="SAM" id="Phobius"/>
    </source>
</evidence>
<reference evidence="2 4" key="1">
    <citation type="submission" date="2024-02" db="EMBL/GenBank/DDBJ databases">
        <title>STSV induces naive adaptation in Sulfolobus.</title>
        <authorList>
            <person name="Xiang X."/>
            <person name="Song M."/>
        </authorList>
    </citation>
    <scope>NUCLEOTIDE SEQUENCE [LARGE SCALE GENOMIC DNA]</scope>
    <source>
        <strain evidence="2 4">RT2</strain>
        <plasmid evidence="3 4">pRT2</plasmid>
    </source>
</reference>
<evidence type="ECO:0000313" key="2">
    <source>
        <dbReference type="EMBL" id="WWQ60470.1"/>
    </source>
</evidence>
<dbReference type="GeneID" id="89337925"/>
<dbReference type="Proteomes" id="UP001432202">
    <property type="component" value="Chromosome"/>
</dbReference>
<dbReference type="EMBL" id="CP146016">
    <property type="protein sequence ID" value="WWQ60470.1"/>
    <property type="molecule type" value="Genomic_DNA"/>
</dbReference>